<dbReference type="SUPFAM" id="SSF55347">
    <property type="entry name" value="Glyceraldehyde-3-phosphate dehydrogenase-like, C-terminal domain"/>
    <property type="match status" value="1"/>
</dbReference>
<evidence type="ECO:0000313" key="5">
    <source>
        <dbReference type="Proteomes" id="UP001589818"/>
    </source>
</evidence>
<dbReference type="Gene3D" id="3.40.50.720">
    <property type="entry name" value="NAD(P)-binding Rossmann-like Domain"/>
    <property type="match status" value="1"/>
</dbReference>
<gene>
    <name evidence="4" type="ORF">ACFFJ8_16510</name>
</gene>
<dbReference type="Gene3D" id="3.30.360.10">
    <property type="entry name" value="Dihydrodipicolinate Reductase, domain 2"/>
    <property type="match status" value="1"/>
</dbReference>
<dbReference type="EMBL" id="JBHLVF010000028">
    <property type="protein sequence ID" value="MFC0392970.1"/>
    <property type="molecule type" value="Genomic_DNA"/>
</dbReference>
<keyword evidence="1" id="KW-0560">Oxidoreductase</keyword>
<dbReference type="InterPro" id="IPR036291">
    <property type="entry name" value="NAD(P)-bd_dom_sf"/>
</dbReference>
<dbReference type="InterPro" id="IPR050463">
    <property type="entry name" value="Gfo/Idh/MocA_oxidrdct_glycsds"/>
</dbReference>
<dbReference type="Proteomes" id="UP001589818">
    <property type="component" value="Unassembled WGS sequence"/>
</dbReference>
<dbReference type="InterPro" id="IPR000683">
    <property type="entry name" value="Gfo/Idh/MocA-like_OxRdtase_N"/>
</dbReference>
<dbReference type="RefSeq" id="WP_204819032.1">
    <property type="nucleotide sequence ID" value="NZ_JANHOF010000018.1"/>
</dbReference>
<keyword evidence="5" id="KW-1185">Reference proteome</keyword>
<name>A0ABV6JAQ9_9BACL</name>
<feature type="domain" description="GFO/IDH/MocA-like oxidoreductase" evidence="3">
    <location>
        <begin position="133"/>
        <end position="264"/>
    </location>
</feature>
<accession>A0ABV6JAQ9</accession>
<evidence type="ECO:0000259" key="3">
    <source>
        <dbReference type="Pfam" id="PF22725"/>
    </source>
</evidence>
<organism evidence="4 5">
    <name type="scientific">Paenibacillus mendelii</name>
    <dbReference type="NCBI Taxonomy" id="206163"/>
    <lineage>
        <taxon>Bacteria</taxon>
        <taxon>Bacillati</taxon>
        <taxon>Bacillota</taxon>
        <taxon>Bacilli</taxon>
        <taxon>Bacillales</taxon>
        <taxon>Paenibacillaceae</taxon>
        <taxon>Paenibacillus</taxon>
    </lineage>
</organism>
<evidence type="ECO:0000313" key="4">
    <source>
        <dbReference type="EMBL" id="MFC0392970.1"/>
    </source>
</evidence>
<feature type="domain" description="Gfo/Idh/MocA-like oxidoreductase N-terminal" evidence="2">
    <location>
        <begin position="5"/>
        <end position="125"/>
    </location>
</feature>
<protein>
    <submittedName>
        <fullName evidence="4">Gfo/Idh/MocA family protein</fullName>
    </submittedName>
</protein>
<dbReference type="PANTHER" id="PTHR43818">
    <property type="entry name" value="BCDNA.GH03377"/>
    <property type="match status" value="1"/>
</dbReference>
<evidence type="ECO:0000259" key="2">
    <source>
        <dbReference type="Pfam" id="PF01408"/>
    </source>
</evidence>
<dbReference type="Pfam" id="PF22725">
    <property type="entry name" value="GFO_IDH_MocA_C3"/>
    <property type="match status" value="1"/>
</dbReference>
<dbReference type="PANTHER" id="PTHR43818:SF11">
    <property type="entry name" value="BCDNA.GH03377"/>
    <property type="match status" value="1"/>
</dbReference>
<reference evidence="4 5" key="1">
    <citation type="submission" date="2024-09" db="EMBL/GenBank/DDBJ databases">
        <authorList>
            <person name="Sun Q."/>
            <person name="Mori K."/>
        </authorList>
    </citation>
    <scope>NUCLEOTIDE SEQUENCE [LARGE SCALE GENOMIC DNA]</scope>
    <source>
        <strain evidence="4 5">CCM 4839</strain>
    </source>
</reference>
<dbReference type="Pfam" id="PF01408">
    <property type="entry name" value="GFO_IDH_MocA"/>
    <property type="match status" value="1"/>
</dbReference>
<comment type="caution">
    <text evidence="4">The sequence shown here is derived from an EMBL/GenBank/DDBJ whole genome shotgun (WGS) entry which is preliminary data.</text>
</comment>
<evidence type="ECO:0000256" key="1">
    <source>
        <dbReference type="ARBA" id="ARBA00023002"/>
    </source>
</evidence>
<dbReference type="SUPFAM" id="SSF51735">
    <property type="entry name" value="NAD(P)-binding Rossmann-fold domains"/>
    <property type="match status" value="1"/>
</dbReference>
<dbReference type="InterPro" id="IPR055170">
    <property type="entry name" value="GFO_IDH_MocA-like_dom"/>
</dbReference>
<proteinExistence type="predicted"/>
<sequence length="366" mass="40003">MTTTIRVGIIGSGGVARAHAANYKALPGVEIIGVADIVPGKAKEFIEAWQLDGAKAFEYHLDLLNEDIDAVSVCTPHVAHHRTTVDALLAGKHVLVEKPMCSSLDQAIEMVEAGKKSGKILTVGFQPRYDPNHQAMKEIVDSGQLGKIYYVQTGAGRRRGMAGGTFISKEISGAGAIFDIGCYSLDMALNTIGYPKPLTVSAYTSNYFGTNPKYHSQWDKFEVDDFGVAMIRLEGDILLNFKISWAMHAESFGPTLFLGTDGGLEANPTGQTWDSPVANMKIYHDMLGHQITTEIPVKAHKLDVFHEKVRDFIAAIRENRPAPIPGEQILINQAILDGILRSSELGKEVEVHIPSFHSAREDMMSK</sequence>